<dbReference type="EC" id="3.5.1.54" evidence="3"/>
<keyword evidence="3" id="KW-0378">Hydrolase</keyword>
<dbReference type="InterPro" id="IPR053844">
    <property type="entry name" value="AH_C"/>
</dbReference>
<dbReference type="Pfam" id="PF01425">
    <property type="entry name" value="Amidase"/>
    <property type="match status" value="1"/>
</dbReference>
<dbReference type="EMBL" id="JBAPLV010000005">
    <property type="protein sequence ID" value="MEI4278223.1"/>
    <property type="molecule type" value="Genomic_DNA"/>
</dbReference>
<dbReference type="GO" id="GO:0004039">
    <property type="term" value="F:allophanate hydrolase activity"/>
    <property type="evidence" value="ECO:0007669"/>
    <property type="project" value="UniProtKB-EC"/>
</dbReference>
<name>A0ABU8E3K2_9ACTN</name>
<dbReference type="InterPro" id="IPR036928">
    <property type="entry name" value="AS_sf"/>
</dbReference>
<feature type="domain" description="Amidase" evidence="1">
    <location>
        <begin position="49"/>
        <end position="436"/>
    </location>
</feature>
<dbReference type="Gene3D" id="1.20.58.1700">
    <property type="match status" value="1"/>
</dbReference>
<dbReference type="InterPro" id="IPR023631">
    <property type="entry name" value="Amidase_dom"/>
</dbReference>
<dbReference type="PANTHER" id="PTHR11895:SF169">
    <property type="entry name" value="GLUTAMYL-TRNA(GLN) AMIDOTRANSFERASE"/>
    <property type="match status" value="1"/>
</dbReference>
<proteinExistence type="predicted"/>
<dbReference type="RefSeq" id="WP_336392065.1">
    <property type="nucleotide sequence ID" value="NZ_JBAPLV010000005.1"/>
</dbReference>
<evidence type="ECO:0000313" key="3">
    <source>
        <dbReference type="EMBL" id="MEI4278223.1"/>
    </source>
</evidence>
<feature type="domain" description="Allophanate hydrolase C-terminal" evidence="2">
    <location>
        <begin position="460"/>
        <end position="585"/>
    </location>
</feature>
<organism evidence="3 4">
    <name type="scientific">Klenkia terrae</name>
    <dbReference type="NCBI Taxonomy" id="1052259"/>
    <lineage>
        <taxon>Bacteria</taxon>
        <taxon>Bacillati</taxon>
        <taxon>Actinomycetota</taxon>
        <taxon>Actinomycetes</taxon>
        <taxon>Geodermatophilales</taxon>
        <taxon>Geodermatophilaceae</taxon>
        <taxon>Klenkia</taxon>
    </lineage>
</organism>
<dbReference type="PANTHER" id="PTHR11895">
    <property type="entry name" value="TRANSAMIDASE"/>
    <property type="match status" value="1"/>
</dbReference>
<dbReference type="Pfam" id="PF21986">
    <property type="entry name" value="AH_C"/>
    <property type="match status" value="1"/>
</dbReference>
<dbReference type="InterPro" id="IPR014085">
    <property type="entry name" value="Allophanate_hydrolase"/>
</dbReference>
<accession>A0ABU8E3K2</accession>
<dbReference type="Gene3D" id="3.90.1300.10">
    <property type="entry name" value="Amidase signature (AS) domain"/>
    <property type="match status" value="1"/>
</dbReference>
<evidence type="ECO:0000313" key="4">
    <source>
        <dbReference type="Proteomes" id="UP001373496"/>
    </source>
</evidence>
<dbReference type="Proteomes" id="UP001373496">
    <property type="component" value="Unassembled WGS sequence"/>
</dbReference>
<dbReference type="NCBIfam" id="NF006043">
    <property type="entry name" value="PRK08186.1"/>
    <property type="match status" value="1"/>
</dbReference>
<comment type="caution">
    <text evidence="3">The sequence shown here is derived from an EMBL/GenBank/DDBJ whole genome shotgun (WGS) entry which is preliminary data.</text>
</comment>
<dbReference type="Gene3D" id="3.10.490.10">
    <property type="entry name" value="Gamma-glutamyl cyclotransferase-like"/>
    <property type="match status" value="1"/>
</dbReference>
<dbReference type="SUPFAM" id="SSF75304">
    <property type="entry name" value="Amidase signature (AS) enzymes"/>
    <property type="match status" value="1"/>
</dbReference>
<dbReference type="NCBIfam" id="TIGR02713">
    <property type="entry name" value="allophanate_hyd"/>
    <property type="match status" value="1"/>
</dbReference>
<keyword evidence="4" id="KW-1185">Reference proteome</keyword>
<evidence type="ECO:0000259" key="2">
    <source>
        <dbReference type="Pfam" id="PF21986"/>
    </source>
</evidence>
<gene>
    <name evidence="3" type="primary">atzF</name>
    <name evidence="3" type="ORF">UXQ13_07070</name>
</gene>
<evidence type="ECO:0000259" key="1">
    <source>
        <dbReference type="Pfam" id="PF01425"/>
    </source>
</evidence>
<reference evidence="3 4" key="1">
    <citation type="submission" date="2024-03" db="EMBL/GenBank/DDBJ databases">
        <title>Draft genome sequence of Klenkia terrae.</title>
        <authorList>
            <person name="Duangmal K."/>
            <person name="Chantavorakit T."/>
        </authorList>
    </citation>
    <scope>NUCLEOTIDE SEQUENCE [LARGE SCALE GENOMIC DNA]</scope>
    <source>
        <strain evidence="3 4">JCM 17786</strain>
    </source>
</reference>
<sequence>MTVPGPTPQPTITALGAAFRAGTLTPHRLLADLADRIEERGADGVWISTVPRAGLLARAAELEADPAAAALPLYGIPFAVKDSLDVAQLPTTCACPDFAYHPTTSATVVRRLEAAGAVVVGKTNLDQFATGLNGTRSPYGIPRSVYGADLVSGGSSSGSAVAVAAGLVPFAVATDTAGSGRVPAALNGIPGFKPSRGLISTTGLVPACRSLDCVTLMASTVEDLRLVLDVAAEVDDEDPWSRPRVARRAPRPRIGLPPDAELVFSDEPLRTAHRAATAALDLVGPTRAVPLAPFLAAGDLLYAGPWVAERLVEFEDFLDRRPDSVHPVVADILRSGRRHTAVDTFRAQQRLQELRAEVGRLWREVDVVVLPTVPGTFTVPEVLDDPVATNTVLGTYTHCGNLLDLCAVVVPAGTTTDGRPCSLMVLGPALADDVVLDVGARLAALLGPPQPVPSSVPSSPLVVVGHHLAGQPRNHELTDRGARLVETTCTDAGHRLLRIDGSPPVPALLPSATGGGRIEVEVWDVPDDQLAGFLDLLPPVLVLGRVALADGRTVPGLVCAPQVATGDSGHRTTDITATGGWRRHLDQIPGALEETP</sequence>
<dbReference type="InterPro" id="IPR000120">
    <property type="entry name" value="Amidase"/>
</dbReference>
<protein>
    <submittedName>
        <fullName evidence="3">Allophanate hydrolase</fullName>
        <ecNumber evidence="3">3.5.1.54</ecNumber>
    </submittedName>
</protein>